<comment type="caution">
    <text evidence="1">The sequence shown here is derived from an EMBL/GenBank/DDBJ whole genome shotgun (WGS) entry which is preliminary data.</text>
</comment>
<accession>J9E1P8</accession>
<organism evidence="1 2">
    <name type="scientific">Wuchereria bancrofti</name>
    <dbReference type="NCBI Taxonomy" id="6293"/>
    <lineage>
        <taxon>Eukaryota</taxon>
        <taxon>Metazoa</taxon>
        <taxon>Ecdysozoa</taxon>
        <taxon>Nematoda</taxon>
        <taxon>Chromadorea</taxon>
        <taxon>Rhabditida</taxon>
        <taxon>Spirurina</taxon>
        <taxon>Spiruromorpha</taxon>
        <taxon>Filarioidea</taxon>
        <taxon>Onchocercidae</taxon>
        <taxon>Wuchereria</taxon>
    </lineage>
</organism>
<evidence type="ECO:0000313" key="2">
    <source>
        <dbReference type="Proteomes" id="UP000004810"/>
    </source>
</evidence>
<protein>
    <submittedName>
        <fullName evidence="1">Uncharacterized protein</fullName>
    </submittedName>
</protein>
<dbReference type="EMBL" id="ADBV01009659">
    <property type="protein sequence ID" value="EJW76043.1"/>
    <property type="molecule type" value="Genomic_DNA"/>
</dbReference>
<dbReference type="Proteomes" id="UP000004810">
    <property type="component" value="Unassembled WGS sequence"/>
</dbReference>
<name>J9E1P8_WUCBA</name>
<reference evidence="2" key="1">
    <citation type="submission" date="2012-08" db="EMBL/GenBank/DDBJ databases">
        <title>The Genome Sequence of Wuchereria bancrofti.</title>
        <authorList>
            <person name="Nutman T.B."/>
            <person name="Fink D.L."/>
            <person name="Russ C."/>
            <person name="Young S."/>
            <person name="Zeng Q."/>
            <person name="Koehrsen M."/>
            <person name="Alvarado L."/>
            <person name="Berlin A."/>
            <person name="Chapman S.B."/>
            <person name="Chen Z."/>
            <person name="Freedman E."/>
            <person name="Gellesch M."/>
            <person name="Goldberg J."/>
            <person name="Griggs A."/>
            <person name="Gujja S."/>
            <person name="Heilman E.R."/>
            <person name="Heiman D."/>
            <person name="Hepburn T."/>
            <person name="Howarth C."/>
            <person name="Jen D."/>
            <person name="Larson L."/>
            <person name="Lewis B."/>
            <person name="Mehta T."/>
            <person name="Park D."/>
            <person name="Pearson M."/>
            <person name="Roberts A."/>
            <person name="Saif S."/>
            <person name="Shea T."/>
            <person name="Shenoy N."/>
            <person name="Sisk P."/>
            <person name="Stolte C."/>
            <person name="Sykes S."/>
            <person name="Walk T."/>
            <person name="White J."/>
            <person name="Yandava C."/>
            <person name="Haas B."/>
            <person name="Henn M.R."/>
            <person name="Nusbaum C."/>
            <person name="Birren B."/>
        </authorList>
    </citation>
    <scope>NUCLEOTIDE SEQUENCE [LARGE SCALE GENOMIC DNA]</scope>
    <source>
        <strain evidence="2">NA</strain>
    </source>
</reference>
<sequence length="70" mass="8379">FLGYVFDCCYLSTWQCLITRRYASSQTNRCIWRYCMPGPGNYCYFWVIFISSTPNEHNYANYAFLSDGNW</sequence>
<gene>
    <name evidence="1" type="ORF">WUBG_13048</name>
</gene>
<feature type="non-terminal residue" evidence="1">
    <location>
        <position position="1"/>
    </location>
</feature>
<evidence type="ECO:0000313" key="1">
    <source>
        <dbReference type="EMBL" id="EJW76043.1"/>
    </source>
</evidence>
<dbReference type="AlphaFoldDB" id="J9E1P8"/>
<proteinExistence type="predicted"/>